<evidence type="ECO:0000313" key="2">
    <source>
        <dbReference type="Proteomes" id="UP000007735"/>
    </source>
</evidence>
<proteinExistence type="predicted"/>
<evidence type="ECO:0000313" key="1">
    <source>
        <dbReference type="EMBL" id="CCE96466.1"/>
    </source>
</evidence>
<dbReference type="Proteomes" id="UP000007735">
    <property type="component" value="Chromosome"/>
</dbReference>
<protein>
    <submittedName>
        <fullName evidence="1">Uncharacterized protein</fullName>
    </submittedName>
</protein>
<name>G9A886_SINF1</name>
<dbReference type="HOGENOM" id="CLU_3221149_0_0_5"/>
<organism evidence="1 2">
    <name type="scientific">Sinorhizobium fredii (strain HH103)</name>
    <dbReference type="NCBI Taxonomy" id="1117943"/>
    <lineage>
        <taxon>Bacteria</taxon>
        <taxon>Pseudomonadati</taxon>
        <taxon>Pseudomonadota</taxon>
        <taxon>Alphaproteobacteria</taxon>
        <taxon>Hyphomicrobiales</taxon>
        <taxon>Rhizobiaceae</taxon>
        <taxon>Sinorhizobium/Ensifer group</taxon>
        <taxon>Sinorhizobium</taxon>
    </lineage>
</organism>
<reference evidence="1 2" key="1">
    <citation type="journal article" date="2012" name="J. Bacteriol.">
        <title>Genome sequence of the soybean symbiont Sinorhizobium fredii HH103.</title>
        <authorList>
            <person name="Weidner S."/>
            <person name="Becker A."/>
            <person name="Bonilla I."/>
            <person name="Jaenicke S."/>
            <person name="Lloret J."/>
            <person name="Margaret I."/>
            <person name="Puhler A."/>
            <person name="Ruiz-Sainz J.E."/>
            <person name="Schneiker-Bekel S."/>
            <person name="Szczepanowski R."/>
            <person name="Vinardell J.M."/>
            <person name="Zehner S."/>
            <person name="Gottfert M."/>
        </authorList>
    </citation>
    <scope>NUCLEOTIDE SEQUENCE [LARGE SCALE GENOMIC DNA]</scope>
    <source>
        <strain evidence="1 2">HH103</strain>
    </source>
</reference>
<dbReference type="KEGG" id="sfh:SFHH103_01971"/>
<accession>G9A886</accession>
<dbReference type="AlphaFoldDB" id="G9A886"/>
<dbReference type="PATRIC" id="fig|380.5.peg.2087"/>
<dbReference type="STRING" id="1117943.SFHH103_01971"/>
<sequence>MATGVDPRVPSRTAGLVAERSVTVATAARMQGEAVEGFPHSATT</sequence>
<gene>
    <name evidence="1" type="ordered locus">SFHH103_01971</name>
</gene>
<dbReference type="EMBL" id="HE616890">
    <property type="protein sequence ID" value="CCE96466.1"/>
    <property type="molecule type" value="Genomic_DNA"/>
</dbReference>